<feature type="region of interest" description="Disordered" evidence="1">
    <location>
        <begin position="680"/>
        <end position="716"/>
    </location>
</feature>
<feature type="region of interest" description="Disordered" evidence="1">
    <location>
        <begin position="1"/>
        <end position="23"/>
    </location>
</feature>
<feature type="compositionally biased region" description="Acidic residues" evidence="1">
    <location>
        <begin position="695"/>
        <end position="704"/>
    </location>
</feature>
<feature type="compositionally biased region" description="Low complexity" evidence="1">
    <location>
        <begin position="1074"/>
        <end position="1083"/>
    </location>
</feature>
<feature type="region of interest" description="Disordered" evidence="1">
    <location>
        <begin position="858"/>
        <end position="880"/>
    </location>
</feature>
<dbReference type="PANTHER" id="PTHR36812">
    <property type="entry name" value="NEUROFILAMENT TRIPLET M PROTEIN-LIKE PROTEIN"/>
    <property type="match status" value="1"/>
</dbReference>
<protein>
    <recommendedName>
        <fullName evidence="4">IQ calmodulin-binding motif family protein</fullName>
    </recommendedName>
</protein>
<dbReference type="Proteomes" id="UP001470230">
    <property type="component" value="Unassembled WGS sequence"/>
</dbReference>
<feature type="region of interest" description="Disordered" evidence="1">
    <location>
        <begin position="1109"/>
        <end position="1131"/>
    </location>
</feature>
<feature type="compositionally biased region" description="Acidic residues" evidence="1">
    <location>
        <begin position="858"/>
        <end position="873"/>
    </location>
</feature>
<feature type="compositionally biased region" description="Polar residues" evidence="1">
    <location>
        <begin position="1469"/>
        <end position="1482"/>
    </location>
</feature>
<gene>
    <name evidence="2" type="ORF">M9Y10_028281</name>
</gene>
<proteinExistence type="predicted"/>
<feature type="compositionally biased region" description="Basic and acidic residues" evidence="1">
    <location>
        <begin position="683"/>
        <end position="694"/>
    </location>
</feature>
<dbReference type="PANTHER" id="PTHR36812:SF9">
    <property type="entry name" value="MYB-LIKE PROTEIN X ISOFORM X1"/>
    <property type="match status" value="1"/>
</dbReference>
<comment type="caution">
    <text evidence="2">The sequence shown here is derived from an EMBL/GenBank/DDBJ whole genome shotgun (WGS) entry which is preliminary data.</text>
</comment>
<evidence type="ECO:0008006" key="4">
    <source>
        <dbReference type="Google" id="ProtNLM"/>
    </source>
</evidence>
<dbReference type="EMBL" id="JAPFFF010000004">
    <property type="protein sequence ID" value="KAK8891076.1"/>
    <property type="molecule type" value="Genomic_DNA"/>
</dbReference>
<evidence type="ECO:0000256" key="1">
    <source>
        <dbReference type="SAM" id="MobiDB-lite"/>
    </source>
</evidence>
<reference evidence="2 3" key="1">
    <citation type="submission" date="2024-04" db="EMBL/GenBank/DDBJ databases">
        <title>Tritrichomonas musculus Genome.</title>
        <authorList>
            <person name="Alves-Ferreira E."/>
            <person name="Grigg M."/>
            <person name="Lorenzi H."/>
            <person name="Galac M."/>
        </authorList>
    </citation>
    <scope>NUCLEOTIDE SEQUENCE [LARGE SCALE GENOMIC DNA]</scope>
    <source>
        <strain evidence="2 3">EAF2021</strain>
    </source>
</reference>
<sequence length="1661" mass="194458">MSKTTRSDLVAPSDRVSDTTRSKLYSSRQKFQFYERRSPASQIRRAYSRNSTRSTQDNVPILTLNESVIEKFESAQRPLSKSVRRITEKKSELETPRSISNFIFFSSSSAELIAMATRIQRNWRISVYKKKLRRFLNFVLKIRRRRLSYAFSMWILTTMPNRDLAQRAYSNVTKFLRLYLFLTKKRKSLYLKSSKMRLVSFSDYMQTNILFSRYPSNIIVKYHQNMNRPLIQRLFLAWFSIASEHLILSKAKNQALLFAQYRENFGPEFWTYHVWKRWTFYKKHRKIELVETISSNIYVPEWTYFRARKLTEARMRREATMHYKIRLGKKIIQLFRDEMHRHNTIKNAYVNTLKYSNQVSQLFGYRAFQYIIIFKRIRQGCLMRALRAWYTVIDSKMLNRTKVSIFRERCKLKLMTNSFKLWRKNIIKESIKIAFLHEQASKHLLRLLPFVFLMRNNYVHYTYATCFINWKKLIDKKKNLKRFVFWSLKTKKKQTLLRFIFDIFKDKAHLPFKKSNYLPFNSNPDQGEFTHISSQKVIMCPSTSLIETINAYQNVQSYQMYQGDWAKYASSSQVQTLFYRLVCLISYKNKLSAKDIQERRIRKIKKFINQKQLYNLHQVNLVHRLDERKDKEMKKSIQAILNRDIHVIAAYDAHSAAIELATQVPQFSINDEIRLFQTSPETFSKEEEEKKENVKEEEEEDVNDDTYSISSNSTQGSLQHFRRRRNKLLRHSTPSIPFLRPINEVKDSLMKMTLKFRRRPHDAFPMRSITSRKTRNAFDMSSHRISAVSSAFGSFYEHFVPLQPDESMIDLLRNKSFTLKELQGLKGQLTDAEIELEPILEVENILDDDLNDYYEYEDVEEEERKEDENGDTEIENKIESDLINDDENKKKKKKKIRKITDEFSKVKIGLDNDDNNNNNNDNNKEDKEQAAYEYEYENDELKPINENTSKVDLIEQSLDNEMTAIDEIEKHFLNDSQYFDFDQSDRISLLSSHYSDVIHLLLGSCPLPQNNQAQFSGEVIQEQTMKTNVTKLLKRISQKIQEDTILNNRKILKVKSKEKDQKKKRSKLFEDPDQQFQEEPQPDGNSYQRSKCPEFAEVLFSGVKVLSNTPWQAEGPSPEKATPPKPLTPTISLPSAENVVPGFEPETLVKKDQPSKGSSIKMSKGTSLFIEKNEEIKEALDEILNDESIDEVIKNQILYLIDKVATKYLREEASKIKNGELTSFVEVDPEATSSDDISEEGPVLQIKKKEKIRQFDERKFAAFNTESREQPPLNSFDGRRRVFYKDLALAILECARFMSRKVIKVTKDIRNETSEYENLKFIKQIQEKQLAEARRKAEIRSKKTISLNINNPDAPVFTKAGVQKWAPPHKIQPTVYYSARNQNQFNSNKIMKNKSLPPTAFSSSVASSVSSKSIYSSASSSTVTISGTVDDSEVQVPLIEITKFDVNLPPPSSSPYRSVSRSVSRPVSQNLKQRPKTQQSQIPKRITFVKASSNMKPSIELKPEVEIKHAKSDLAKTSLSSLDIEQNNLIDENESKNKKKKKKIIKKTITTINEIPIPIPDPDPMQVSQSTRSLKRKPRITKYDPLVPEPQVEFEFKNKTSRSLNSKKAKILDKPLRPKWRPPTDKGVVNKNNLKYFMYVTPYVDQEDVNNQKPNDQKNED</sequence>
<organism evidence="2 3">
    <name type="scientific">Tritrichomonas musculus</name>
    <dbReference type="NCBI Taxonomy" id="1915356"/>
    <lineage>
        <taxon>Eukaryota</taxon>
        <taxon>Metamonada</taxon>
        <taxon>Parabasalia</taxon>
        <taxon>Tritrichomonadida</taxon>
        <taxon>Tritrichomonadidae</taxon>
        <taxon>Tritrichomonas</taxon>
    </lineage>
</organism>
<feature type="region of interest" description="Disordered" evidence="1">
    <location>
        <begin position="1450"/>
        <end position="1482"/>
    </location>
</feature>
<feature type="region of interest" description="Disordered" evidence="1">
    <location>
        <begin position="1056"/>
        <end position="1089"/>
    </location>
</feature>
<feature type="region of interest" description="Disordered" evidence="1">
    <location>
        <begin position="1557"/>
        <end position="1576"/>
    </location>
</feature>
<accession>A0ABR2KJP7</accession>
<keyword evidence="3" id="KW-1185">Reference proteome</keyword>
<feature type="compositionally biased region" description="Low complexity" evidence="1">
    <location>
        <begin position="1454"/>
        <end position="1468"/>
    </location>
</feature>
<evidence type="ECO:0000313" key="3">
    <source>
        <dbReference type="Proteomes" id="UP001470230"/>
    </source>
</evidence>
<name>A0ABR2KJP7_9EUKA</name>
<evidence type="ECO:0000313" key="2">
    <source>
        <dbReference type="EMBL" id="KAK8891076.1"/>
    </source>
</evidence>
<feature type="region of interest" description="Disordered" evidence="1">
    <location>
        <begin position="1598"/>
        <end position="1628"/>
    </location>
</feature>
<feature type="compositionally biased region" description="Polar residues" evidence="1">
    <location>
        <begin position="705"/>
        <end position="716"/>
    </location>
</feature>